<name>A0ABY7VW24_9BACT</name>
<dbReference type="PANTHER" id="PTHR34475:SF1">
    <property type="entry name" value="CYTOSKELETON PROTEIN RODZ"/>
    <property type="match status" value="1"/>
</dbReference>
<dbReference type="PANTHER" id="PTHR34475">
    <property type="match status" value="1"/>
</dbReference>
<feature type="compositionally biased region" description="Polar residues" evidence="1">
    <location>
        <begin position="45"/>
        <end position="55"/>
    </location>
</feature>
<gene>
    <name evidence="3" type="ORF">PQO03_19980</name>
</gene>
<dbReference type="InterPro" id="IPR050400">
    <property type="entry name" value="Bact_Cytoskel_RodZ"/>
</dbReference>
<dbReference type="Proteomes" id="UP001214250">
    <property type="component" value="Chromosome 2"/>
</dbReference>
<dbReference type="EMBL" id="CP117812">
    <property type="protein sequence ID" value="WDE98101.1"/>
    <property type="molecule type" value="Genomic_DNA"/>
</dbReference>
<evidence type="ECO:0000256" key="2">
    <source>
        <dbReference type="SAM" id="Phobius"/>
    </source>
</evidence>
<keyword evidence="4" id="KW-1185">Reference proteome</keyword>
<dbReference type="InterPro" id="IPR001387">
    <property type="entry name" value="Cro/C1-type_HTH"/>
</dbReference>
<dbReference type="CDD" id="cd00093">
    <property type="entry name" value="HTH_XRE"/>
    <property type="match status" value="1"/>
</dbReference>
<dbReference type="InterPro" id="IPR010982">
    <property type="entry name" value="Lambda_DNA-bd_dom_sf"/>
</dbReference>
<keyword evidence="2" id="KW-1133">Transmembrane helix</keyword>
<dbReference type="Pfam" id="PF13413">
    <property type="entry name" value="HTH_25"/>
    <property type="match status" value="1"/>
</dbReference>
<organism evidence="3 4">
    <name type="scientific">Lentisphaera profundi</name>
    <dbReference type="NCBI Taxonomy" id="1658616"/>
    <lineage>
        <taxon>Bacteria</taxon>
        <taxon>Pseudomonadati</taxon>
        <taxon>Lentisphaerota</taxon>
        <taxon>Lentisphaeria</taxon>
        <taxon>Lentisphaerales</taxon>
        <taxon>Lentisphaeraceae</taxon>
        <taxon>Lentisphaera</taxon>
    </lineage>
</organism>
<sequence length="441" mass="49585">MSTEDDNLFEQELPLYNETPKPLILKKEPSSLTIKDSPYNDQEEATPTQNTSGLTIKSPAKAASIESTEQPRSALKIKKTDDPSPTLRIRAFSSEETVEPKNISKLSPQTSASPEPDDLDHENAPETPSHSYSEESHSPSIKALHIKNPSNSDSIKNLEYNKPVPEPGEHAPQTIILRNKPLPGARSKLALTTVEPVDDQYLSNSLNTPPPHIQELEEYEEVLNTAAQESVFELSNNELNDQENSASDTQEELFNQIHTEPDTDSAHKKNSPTIYEMEDDSSIGTMLMSARQKASFTIKELARRTNIKEAYIIALEEENRSNLPDPIYTKSYIKNLCHELEIEYPKALKLYANLCGEEFDTQYNIAQRGPDKYASKPANSTLQKWSAIVVIFIILGLITFGFTAKHFYSPLPVFKENEQVNLNDFHQKIIIPTPRLNVPNK</sequence>
<evidence type="ECO:0000313" key="4">
    <source>
        <dbReference type="Proteomes" id="UP001214250"/>
    </source>
</evidence>
<evidence type="ECO:0000256" key="1">
    <source>
        <dbReference type="SAM" id="MobiDB-lite"/>
    </source>
</evidence>
<feature type="region of interest" description="Disordered" evidence="1">
    <location>
        <begin position="1"/>
        <end position="180"/>
    </location>
</feature>
<evidence type="ECO:0000313" key="3">
    <source>
        <dbReference type="EMBL" id="WDE98101.1"/>
    </source>
</evidence>
<keyword evidence="2" id="KW-0812">Transmembrane</keyword>
<proteinExistence type="predicted"/>
<feature type="transmembrane region" description="Helical" evidence="2">
    <location>
        <begin position="385"/>
        <end position="404"/>
    </location>
</feature>
<protein>
    <submittedName>
        <fullName evidence="3">Helix-turn-helix domain-containing protein</fullName>
    </submittedName>
</protein>
<dbReference type="Gene3D" id="1.10.260.40">
    <property type="entry name" value="lambda repressor-like DNA-binding domains"/>
    <property type="match status" value="1"/>
</dbReference>
<reference evidence="3 4" key="1">
    <citation type="submission" date="2023-02" db="EMBL/GenBank/DDBJ databases">
        <title>Genome sequence of Lentisphaera profundi SAORIC-696.</title>
        <authorList>
            <person name="Kim e."/>
            <person name="Cho J.-C."/>
            <person name="Choi A."/>
            <person name="Kang I."/>
        </authorList>
    </citation>
    <scope>NUCLEOTIDE SEQUENCE [LARGE SCALE GENOMIC DNA]</scope>
    <source>
        <strain evidence="3 4">SAORIC-696</strain>
    </source>
</reference>
<feature type="compositionally biased region" description="Polar residues" evidence="1">
    <location>
        <begin position="104"/>
        <end position="113"/>
    </location>
</feature>
<accession>A0ABY7VW24</accession>
<dbReference type="SUPFAM" id="SSF47413">
    <property type="entry name" value="lambda repressor-like DNA-binding domains"/>
    <property type="match status" value="1"/>
</dbReference>
<keyword evidence="2" id="KW-0472">Membrane</keyword>
<dbReference type="RefSeq" id="WP_274152884.1">
    <property type="nucleotide sequence ID" value="NZ_CP117812.1"/>
</dbReference>